<evidence type="ECO:0000313" key="2">
    <source>
        <dbReference type="Proteomes" id="UP000605361"/>
    </source>
</evidence>
<keyword evidence="2" id="KW-1185">Reference proteome</keyword>
<proteinExistence type="predicted"/>
<evidence type="ECO:0000313" key="1">
    <source>
        <dbReference type="EMBL" id="MBF8193056.1"/>
    </source>
</evidence>
<accession>A0A931F6E1</accession>
<gene>
    <name evidence="1" type="ORF">ITP53_46785</name>
</gene>
<reference evidence="1" key="1">
    <citation type="submission" date="2020-11" db="EMBL/GenBank/DDBJ databases">
        <title>Whole-genome analyses of Nonomuraea sp. K274.</title>
        <authorList>
            <person name="Veyisoglu A."/>
        </authorList>
    </citation>
    <scope>NUCLEOTIDE SEQUENCE</scope>
    <source>
        <strain evidence="1">K274</strain>
    </source>
</reference>
<sequence length="158" mass="17588">MASSYTDPGAWRIAMDATEATLSMSTPGGRLTQELPRVSGSFFLRPSGALAGFALRLLLPPHWDGPQVPSWEAADLDVDEQAWLRLGRHEVCRPVFVLCTRVPGEHSYTKIVLETSFSSWSLRLPGAAWHRPRPVTLRLFSEIRSVEDAPGSIHDRPR</sequence>
<comment type="caution">
    <text evidence="1">The sequence shown here is derived from an EMBL/GenBank/DDBJ whole genome shotgun (WGS) entry which is preliminary data.</text>
</comment>
<name>A0A931F6E1_9ACTN</name>
<protein>
    <submittedName>
        <fullName evidence="1">Uncharacterized protein</fullName>
    </submittedName>
</protein>
<dbReference type="RefSeq" id="WP_195901937.1">
    <property type="nucleotide sequence ID" value="NZ_JADOGI010000252.1"/>
</dbReference>
<dbReference type="AlphaFoldDB" id="A0A931F6E1"/>
<dbReference type="EMBL" id="JADOGI010000252">
    <property type="protein sequence ID" value="MBF8193056.1"/>
    <property type="molecule type" value="Genomic_DNA"/>
</dbReference>
<dbReference type="Proteomes" id="UP000605361">
    <property type="component" value="Unassembled WGS sequence"/>
</dbReference>
<organism evidence="1 2">
    <name type="scientific">Nonomuraea cypriaca</name>
    <dbReference type="NCBI Taxonomy" id="1187855"/>
    <lineage>
        <taxon>Bacteria</taxon>
        <taxon>Bacillati</taxon>
        <taxon>Actinomycetota</taxon>
        <taxon>Actinomycetes</taxon>
        <taxon>Streptosporangiales</taxon>
        <taxon>Streptosporangiaceae</taxon>
        <taxon>Nonomuraea</taxon>
    </lineage>
</organism>